<sequence>MGLHGSQGIDEKVVPGSVLGGDTAVVDKVSRTRRAVCSRPEALLPEVAFAFRNLLVAVCNGLSRRTIWALFRSPAQDPLRVTPGFGFPQVGRLLRASDSPFRTYPRYPGLRSIGRLRSRVSDTVQGHVDTSSKSRAQLAPVGDSEPGAMIVHPPPGTVQYAVRKNERTEAYLQIPWAIASVVVVVVSTLYV</sequence>
<reference evidence="2" key="3">
    <citation type="submission" date="2023-11" db="EMBL/GenBank/DDBJ databases">
        <authorList>
            <person name="Beijen E."/>
            <person name="Ohm R.A."/>
        </authorList>
    </citation>
    <scope>NUCLEOTIDE SEQUENCE</scope>
    <source>
        <strain evidence="2">CBS 150709</strain>
    </source>
</reference>
<evidence type="ECO:0000256" key="1">
    <source>
        <dbReference type="SAM" id="MobiDB-lite"/>
    </source>
</evidence>
<organism evidence="3 4">
    <name type="scientific">Purpureocillium lilacinum</name>
    <name type="common">Paecilomyces lilacinus</name>
    <dbReference type="NCBI Taxonomy" id="33203"/>
    <lineage>
        <taxon>Eukaryota</taxon>
        <taxon>Fungi</taxon>
        <taxon>Dikarya</taxon>
        <taxon>Ascomycota</taxon>
        <taxon>Pezizomycotina</taxon>
        <taxon>Sordariomycetes</taxon>
        <taxon>Hypocreomycetidae</taxon>
        <taxon>Hypocreales</taxon>
        <taxon>Ophiocordycipitaceae</taxon>
        <taxon>Purpureocillium</taxon>
    </lineage>
</organism>
<dbReference type="AlphaFoldDB" id="A0A2U3DYI6"/>
<reference evidence="2 5" key="4">
    <citation type="journal article" date="2024" name="Microbiol. Resour. Announc.">
        <title>Genome annotations for the ascomycete fungi Trichoderma harzianum, Trichoderma aggressivum, and Purpureocillium lilacinum.</title>
        <authorList>
            <person name="Beijen E.P.W."/>
            <person name="Ohm R.A."/>
        </authorList>
    </citation>
    <scope>NUCLEOTIDE SEQUENCE [LARGE SCALE GENOMIC DNA]</scope>
    <source>
        <strain evidence="2 5">CBS 150709</strain>
    </source>
</reference>
<accession>A0A2U3DYI6</accession>
<feature type="compositionally biased region" description="Polar residues" evidence="1">
    <location>
        <begin position="124"/>
        <end position="135"/>
    </location>
</feature>
<reference evidence="3" key="1">
    <citation type="submission" date="2015-05" db="EMBL/GenBank/DDBJ databases">
        <authorList>
            <person name="Wang D.B."/>
            <person name="Wang M."/>
        </authorList>
    </citation>
    <scope>NUCLEOTIDE SEQUENCE</scope>
    <source>
        <strain evidence="3">36-1</strain>
    </source>
</reference>
<proteinExistence type="predicted"/>
<evidence type="ECO:0000313" key="3">
    <source>
        <dbReference type="EMBL" id="PWI67321.1"/>
    </source>
</evidence>
<dbReference type="EMBL" id="JAWRVI010000002">
    <property type="protein sequence ID" value="KAK4094832.1"/>
    <property type="molecule type" value="Genomic_DNA"/>
</dbReference>
<keyword evidence="5" id="KW-1185">Reference proteome</keyword>
<reference evidence="3 4" key="2">
    <citation type="journal article" date="2016" name="Front. Microbiol.">
        <title>Genome and transcriptome sequences reveal the specific parasitism of the nematophagous Purpureocillium lilacinum 36-1.</title>
        <authorList>
            <person name="Xie J."/>
            <person name="Li S."/>
            <person name="Mo C."/>
            <person name="Xiao X."/>
            <person name="Peng D."/>
            <person name="Wang G."/>
            <person name="Xiao Y."/>
        </authorList>
    </citation>
    <scope>NUCLEOTIDE SEQUENCE [LARGE SCALE GENOMIC DNA]</scope>
    <source>
        <strain evidence="3 4">36-1</strain>
    </source>
</reference>
<name>A0A2U3DYI6_PURLI</name>
<protein>
    <submittedName>
        <fullName evidence="3">Uncharacterized protein</fullName>
    </submittedName>
</protein>
<feature type="region of interest" description="Disordered" evidence="1">
    <location>
        <begin position="124"/>
        <end position="149"/>
    </location>
</feature>
<comment type="caution">
    <text evidence="3">The sequence shown here is derived from an EMBL/GenBank/DDBJ whole genome shotgun (WGS) entry which is preliminary data.</text>
</comment>
<dbReference type="Proteomes" id="UP001287286">
    <property type="component" value="Unassembled WGS sequence"/>
</dbReference>
<dbReference type="EMBL" id="LCWV01000019">
    <property type="protein sequence ID" value="PWI67321.1"/>
    <property type="molecule type" value="Genomic_DNA"/>
</dbReference>
<evidence type="ECO:0000313" key="2">
    <source>
        <dbReference type="EMBL" id="KAK4094832.1"/>
    </source>
</evidence>
<dbReference type="Proteomes" id="UP000245956">
    <property type="component" value="Unassembled WGS sequence"/>
</dbReference>
<evidence type="ECO:0000313" key="5">
    <source>
        <dbReference type="Proteomes" id="UP001287286"/>
    </source>
</evidence>
<gene>
    <name evidence="3" type="ORF">PCL_03089</name>
    <name evidence="2" type="ORF">Purlil1_528</name>
</gene>
<evidence type="ECO:0000313" key="4">
    <source>
        <dbReference type="Proteomes" id="UP000245956"/>
    </source>
</evidence>